<keyword evidence="2" id="KW-1185">Reference proteome</keyword>
<reference evidence="1" key="1">
    <citation type="submission" date="2018-05" db="EMBL/GenBank/DDBJ databases">
        <title>Draft genome of Mucuna pruriens seed.</title>
        <authorList>
            <person name="Nnadi N.E."/>
            <person name="Vos R."/>
            <person name="Hasami M.H."/>
            <person name="Devisetty U.K."/>
            <person name="Aguiy J.C."/>
        </authorList>
    </citation>
    <scope>NUCLEOTIDE SEQUENCE [LARGE SCALE GENOMIC DNA]</scope>
    <source>
        <strain evidence="1">JCA_2017</strain>
    </source>
</reference>
<dbReference type="AlphaFoldDB" id="A0A371FNY6"/>
<gene>
    <name evidence="1" type="ORF">CR513_39442</name>
</gene>
<comment type="caution">
    <text evidence="1">The sequence shown here is derived from an EMBL/GenBank/DDBJ whole genome shotgun (WGS) entry which is preliminary data.</text>
</comment>
<protein>
    <submittedName>
        <fullName evidence="1">Uncharacterized protein</fullName>
    </submittedName>
</protein>
<dbReference type="EMBL" id="QJKJ01008338">
    <property type="protein sequence ID" value="RDX80055.1"/>
    <property type="molecule type" value="Genomic_DNA"/>
</dbReference>
<evidence type="ECO:0000313" key="1">
    <source>
        <dbReference type="EMBL" id="RDX80055.1"/>
    </source>
</evidence>
<proteinExistence type="predicted"/>
<dbReference type="Proteomes" id="UP000257109">
    <property type="component" value="Unassembled WGS sequence"/>
</dbReference>
<sequence length="84" mass="10195">MRYFLNFKVRNFIMRVLTKTEYEKFHHYKSSKELSLDKTYDNYDHITKILQSVPRQWRSQVTSLRASKDLKASHGRTSWHPQCS</sequence>
<feature type="non-terminal residue" evidence="1">
    <location>
        <position position="1"/>
    </location>
</feature>
<evidence type="ECO:0000313" key="2">
    <source>
        <dbReference type="Proteomes" id="UP000257109"/>
    </source>
</evidence>
<accession>A0A371FNY6</accession>
<name>A0A371FNY6_MUCPR</name>
<organism evidence="1 2">
    <name type="scientific">Mucuna pruriens</name>
    <name type="common">Velvet bean</name>
    <name type="synonym">Dolichos pruriens</name>
    <dbReference type="NCBI Taxonomy" id="157652"/>
    <lineage>
        <taxon>Eukaryota</taxon>
        <taxon>Viridiplantae</taxon>
        <taxon>Streptophyta</taxon>
        <taxon>Embryophyta</taxon>
        <taxon>Tracheophyta</taxon>
        <taxon>Spermatophyta</taxon>
        <taxon>Magnoliopsida</taxon>
        <taxon>eudicotyledons</taxon>
        <taxon>Gunneridae</taxon>
        <taxon>Pentapetalae</taxon>
        <taxon>rosids</taxon>
        <taxon>fabids</taxon>
        <taxon>Fabales</taxon>
        <taxon>Fabaceae</taxon>
        <taxon>Papilionoideae</taxon>
        <taxon>50 kb inversion clade</taxon>
        <taxon>NPAAA clade</taxon>
        <taxon>indigoferoid/millettioid clade</taxon>
        <taxon>Phaseoleae</taxon>
        <taxon>Mucuna</taxon>
    </lineage>
</organism>